<comment type="caution">
    <text evidence="1">The sequence shown here is derived from an EMBL/GenBank/DDBJ whole genome shotgun (WGS) entry which is preliminary data.</text>
</comment>
<name>A0A0A2F3E3_PORCN</name>
<accession>A0A0A2F3E3</accession>
<organism evidence="1 2">
    <name type="scientific">Porphyromonas cangingivalis</name>
    <dbReference type="NCBI Taxonomy" id="36874"/>
    <lineage>
        <taxon>Bacteria</taxon>
        <taxon>Pseudomonadati</taxon>
        <taxon>Bacteroidota</taxon>
        <taxon>Bacteroidia</taxon>
        <taxon>Bacteroidales</taxon>
        <taxon>Porphyromonadaceae</taxon>
        <taxon>Porphyromonas</taxon>
    </lineage>
</organism>
<evidence type="ECO:0000313" key="2">
    <source>
        <dbReference type="Proteomes" id="UP000030125"/>
    </source>
</evidence>
<dbReference type="Proteomes" id="UP000030125">
    <property type="component" value="Unassembled WGS sequence"/>
</dbReference>
<dbReference type="STRING" id="36874.HQ34_01565"/>
<sequence>MISWGDKRIGCRVLLLVLFLCWQQGEGLAQFFSPRVRVSSSTVDEQSSRYFDKIEQRLTDLVFAFAPEVSCAAPKLPIDCELSLLISAVSGDRYTGDLRVRILRPVYGQQARSIVMQVGERGLTFDFSPYEPSLGQRVGVPEDAFFRRIYYYLLVGSWLYYDSFGDEGGTPFVSYLSAHTSDFYDFGTSNEIADRGIVPEVLLPRLREKSVALFREGYYIYHRLGLDRQYKSSEAFSDALSSTLDLFEEIKSEEPAHPLLTLFADTKLSEIHSLLDSKPSPQNRALTLRLSELFPSHQLTNR</sequence>
<gene>
    <name evidence="1" type="ORF">HQ35_01195</name>
</gene>
<dbReference type="EMBL" id="JQJD01000004">
    <property type="protein sequence ID" value="KGN82964.1"/>
    <property type="molecule type" value="Genomic_DNA"/>
</dbReference>
<evidence type="ECO:0008006" key="3">
    <source>
        <dbReference type="Google" id="ProtNLM"/>
    </source>
</evidence>
<evidence type="ECO:0000313" key="1">
    <source>
        <dbReference type="EMBL" id="KGN82964.1"/>
    </source>
</evidence>
<protein>
    <recommendedName>
        <fullName evidence="3">DUF4835 domain-containing protein</fullName>
    </recommendedName>
</protein>
<dbReference type="InterPro" id="IPR032274">
    <property type="entry name" value="DUF4835"/>
</dbReference>
<reference evidence="1 2" key="1">
    <citation type="submission" date="2014-08" db="EMBL/GenBank/DDBJ databases">
        <title>Porphyromonas cangingivalis strain:COT-109_OH1386 Genome sequencing.</title>
        <authorList>
            <person name="Wallis C."/>
            <person name="Deusch O."/>
            <person name="O'Flynn C."/>
            <person name="Davis I."/>
            <person name="Jospin G."/>
            <person name="Darling A.E."/>
            <person name="Coil D.A."/>
            <person name="Alexiev A."/>
            <person name="Horsfall A."/>
            <person name="Kirkwood N."/>
            <person name="Harris S."/>
            <person name="Eisen J.A."/>
        </authorList>
    </citation>
    <scope>NUCLEOTIDE SEQUENCE [LARGE SCALE GENOMIC DNA]</scope>
    <source>
        <strain evidence="2">COT-109 OH1386</strain>
    </source>
</reference>
<keyword evidence="2" id="KW-1185">Reference proteome</keyword>
<proteinExistence type="predicted"/>
<dbReference type="AlphaFoldDB" id="A0A0A2F3E3"/>
<dbReference type="Pfam" id="PF16119">
    <property type="entry name" value="DUF4835"/>
    <property type="match status" value="1"/>
</dbReference>